<evidence type="ECO:0000313" key="3">
    <source>
        <dbReference type="Proteomes" id="UP000320707"/>
    </source>
</evidence>
<sequence length="184" mass="19947">MAPPRRTPRDSSGRFAASEDVFSYHTGNVKVKTGQSARNAIGATENALLLAEIFKKLIDADISQSCVRRPAPSLHPWEAPEPVSDQFGSAVRAIHDSGGSGGTSELFNNSPTPIDLTNFPSARKRRATETTEPDSDQDLLTQFDEPADQAQDVLPVIPRRWPCHTSSKTPSPSAMAARLSFLSF</sequence>
<feature type="compositionally biased region" description="Polar residues" evidence="1">
    <location>
        <begin position="103"/>
        <end position="112"/>
    </location>
</feature>
<protein>
    <submittedName>
        <fullName evidence="2">Uncharacterized protein</fullName>
    </submittedName>
</protein>
<dbReference type="EMBL" id="SRMI01000005">
    <property type="protein sequence ID" value="TVY69395.1"/>
    <property type="molecule type" value="Genomic_DNA"/>
</dbReference>
<gene>
    <name evidence="2" type="ORF">Focb16_v000247</name>
</gene>
<evidence type="ECO:0000256" key="1">
    <source>
        <dbReference type="SAM" id="MobiDB-lite"/>
    </source>
</evidence>
<evidence type="ECO:0000313" key="2">
    <source>
        <dbReference type="EMBL" id="TVY69395.1"/>
    </source>
</evidence>
<dbReference type="AlphaFoldDB" id="A0A559L7Q7"/>
<proteinExistence type="predicted"/>
<name>A0A559L7Q7_FUSOC</name>
<dbReference type="Proteomes" id="UP000320707">
    <property type="component" value="Unassembled WGS sequence"/>
</dbReference>
<comment type="caution">
    <text evidence="2">The sequence shown here is derived from an EMBL/GenBank/DDBJ whole genome shotgun (WGS) entry which is preliminary data.</text>
</comment>
<accession>A0A559L7Q7</accession>
<feature type="region of interest" description="Disordered" evidence="1">
    <location>
        <begin position="98"/>
        <end position="139"/>
    </location>
</feature>
<organism evidence="2 3">
    <name type="scientific">Fusarium oxysporum f. sp. cubense</name>
    <dbReference type="NCBI Taxonomy" id="61366"/>
    <lineage>
        <taxon>Eukaryota</taxon>
        <taxon>Fungi</taxon>
        <taxon>Dikarya</taxon>
        <taxon>Ascomycota</taxon>
        <taxon>Pezizomycotina</taxon>
        <taxon>Sordariomycetes</taxon>
        <taxon>Hypocreomycetidae</taxon>
        <taxon>Hypocreales</taxon>
        <taxon>Nectriaceae</taxon>
        <taxon>Fusarium</taxon>
        <taxon>Fusarium oxysporum species complex</taxon>
    </lineage>
</organism>
<reference evidence="2 3" key="1">
    <citation type="journal article" date="2019" name="Microbiol. Resour. Announc.">
        <title>High-quality draft genome sequence of Fusarium oxysporum f. sp. cubense strain 160527, a causal agent of Panama disease.</title>
        <authorList>
            <person name="Asai S."/>
            <person name="Ayukawa Y."/>
            <person name="Gan P."/>
            <person name="Masuda S."/>
            <person name="Komatsu K."/>
            <person name="Shirasu K."/>
            <person name="Arie T."/>
        </authorList>
    </citation>
    <scope>NUCLEOTIDE SEQUENCE [LARGE SCALE GENOMIC DNA]</scope>
    <source>
        <strain evidence="2 3">160527</strain>
    </source>
</reference>